<dbReference type="EMBL" id="DVFO01000018">
    <property type="protein sequence ID" value="HIQ60350.1"/>
    <property type="molecule type" value="Genomic_DNA"/>
</dbReference>
<proteinExistence type="predicted"/>
<organism evidence="1 2">
    <name type="scientific">Candidatus Enterenecus faecium</name>
    <dbReference type="NCBI Taxonomy" id="2840780"/>
    <lineage>
        <taxon>Bacteria</taxon>
        <taxon>Bacillati</taxon>
        <taxon>Bacillota</taxon>
        <taxon>Clostridia</taxon>
        <taxon>Eubacteriales</taxon>
        <taxon>Candidatus Enterenecus</taxon>
    </lineage>
</organism>
<evidence type="ECO:0000313" key="2">
    <source>
        <dbReference type="Proteomes" id="UP000886879"/>
    </source>
</evidence>
<dbReference type="Proteomes" id="UP000886879">
    <property type="component" value="Unassembled WGS sequence"/>
</dbReference>
<sequence>MKYMTFNSSCSYGGLANMLEQYGVDVEDRDIALEMKLPYLFTCENGGYLAGPMLQSAEWFNLYLHPMGFAMVETELLPGQAPIFLKGQRTAMLGLQVEQGEKHAVVYVGYQNEKLMFLNNKWRDSEEPEQLLLSQSELLERIGSTVTIATIKTIPPQKVTYAHRLRNSAEVMRQNVAQIKCLCAKEERVGCLRAQLNPLFRPLLLDGITMLELLGQIRLAHRFAALQGGLLDGLRQNTDAKIILGRYLDVQELTEATEEYMGLIKNAAEHCQRNEEERREEP</sequence>
<name>A0A9D1CG72_9FIRM</name>
<reference evidence="1" key="1">
    <citation type="submission" date="2020-10" db="EMBL/GenBank/DDBJ databases">
        <authorList>
            <person name="Gilroy R."/>
        </authorList>
    </citation>
    <scope>NUCLEOTIDE SEQUENCE</scope>
    <source>
        <strain evidence="1">ChiGjej2B2-12916</strain>
    </source>
</reference>
<comment type="caution">
    <text evidence="1">The sequence shown here is derived from an EMBL/GenBank/DDBJ whole genome shotgun (WGS) entry which is preliminary data.</text>
</comment>
<protein>
    <submittedName>
        <fullName evidence="1">Uncharacterized protein</fullName>
    </submittedName>
</protein>
<evidence type="ECO:0000313" key="1">
    <source>
        <dbReference type="EMBL" id="HIQ60350.1"/>
    </source>
</evidence>
<reference evidence="1" key="2">
    <citation type="journal article" date="2021" name="PeerJ">
        <title>Extensive microbial diversity within the chicken gut microbiome revealed by metagenomics and culture.</title>
        <authorList>
            <person name="Gilroy R."/>
            <person name="Ravi A."/>
            <person name="Getino M."/>
            <person name="Pursley I."/>
            <person name="Horton D.L."/>
            <person name="Alikhan N.F."/>
            <person name="Baker D."/>
            <person name="Gharbi K."/>
            <person name="Hall N."/>
            <person name="Watson M."/>
            <person name="Adriaenssens E.M."/>
            <person name="Foster-Nyarko E."/>
            <person name="Jarju S."/>
            <person name="Secka A."/>
            <person name="Antonio M."/>
            <person name="Oren A."/>
            <person name="Chaudhuri R.R."/>
            <person name="La Ragione R."/>
            <person name="Hildebrand F."/>
            <person name="Pallen M.J."/>
        </authorList>
    </citation>
    <scope>NUCLEOTIDE SEQUENCE</scope>
    <source>
        <strain evidence="1">ChiGjej2B2-12916</strain>
    </source>
</reference>
<accession>A0A9D1CG72</accession>
<dbReference type="AlphaFoldDB" id="A0A9D1CG72"/>
<gene>
    <name evidence="1" type="ORF">IAD31_01970</name>
</gene>